<dbReference type="Pfam" id="PF00860">
    <property type="entry name" value="Xan_ur_permease"/>
    <property type="match status" value="1"/>
</dbReference>
<protein>
    <submittedName>
        <fullName evidence="9">Permease</fullName>
    </submittedName>
</protein>
<feature type="transmembrane region" description="Helical" evidence="8">
    <location>
        <begin position="94"/>
        <end position="112"/>
    </location>
</feature>
<dbReference type="GO" id="GO:0042907">
    <property type="term" value="F:xanthine transmembrane transporter activity"/>
    <property type="evidence" value="ECO:0007669"/>
    <property type="project" value="TreeGrafter"/>
</dbReference>
<proteinExistence type="inferred from homology"/>
<evidence type="ECO:0000313" key="10">
    <source>
        <dbReference type="Proteomes" id="UP000003529"/>
    </source>
</evidence>
<dbReference type="PANTHER" id="PTHR42810">
    <property type="entry name" value="PURINE PERMEASE C1399.01C-RELATED"/>
    <property type="match status" value="1"/>
</dbReference>
<keyword evidence="6 8" id="KW-1133">Transmembrane helix</keyword>
<dbReference type="PROSITE" id="PS01116">
    <property type="entry name" value="XANTH_URACIL_PERMASE"/>
    <property type="match status" value="1"/>
</dbReference>
<feature type="transmembrane region" description="Helical" evidence="8">
    <location>
        <begin position="394"/>
        <end position="412"/>
    </location>
</feature>
<evidence type="ECO:0000256" key="4">
    <source>
        <dbReference type="ARBA" id="ARBA00022475"/>
    </source>
</evidence>
<feature type="transmembrane region" description="Helical" evidence="8">
    <location>
        <begin position="228"/>
        <end position="251"/>
    </location>
</feature>
<dbReference type="GO" id="GO:0005886">
    <property type="term" value="C:plasma membrane"/>
    <property type="evidence" value="ECO:0007669"/>
    <property type="project" value="UniProtKB-SubCell"/>
</dbReference>
<feature type="transmembrane region" description="Helical" evidence="8">
    <location>
        <begin position="185"/>
        <end position="208"/>
    </location>
</feature>
<evidence type="ECO:0000256" key="3">
    <source>
        <dbReference type="ARBA" id="ARBA00022448"/>
    </source>
</evidence>
<dbReference type="NCBIfam" id="TIGR00801">
    <property type="entry name" value="ncs2"/>
    <property type="match status" value="1"/>
</dbReference>
<dbReference type="OrthoDB" id="9779092at2"/>
<evidence type="ECO:0000256" key="1">
    <source>
        <dbReference type="ARBA" id="ARBA00004651"/>
    </source>
</evidence>
<dbReference type="InterPro" id="IPR006043">
    <property type="entry name" value="NCS2"/>
</dbReference>
<evidence type="ECO:0000313" key="9">
    <source>
        <dbReference type="EMBL" id="EEP64830.1"/>
    </source>
</evidence>
<feature type="transmembrane region" description="Helical" evidence="8">
    <location>
        <begin position="67"/>
        <end position="88"/>
    </location>
</feature>
<feature type="transmembrane region" description="Helical" evidence="8">
    <location>
        <begin position="124"/>
        <end position="148"/>
    </location>
</feature>
<evidence type="ECO:0000256" key="6">
    <source>
        <dbReference type="ARBA" id="ARBA00022989"/>
    </source>
</evidence>
<evidence type="ECO:0000256" key="7">
    <source>
        <dbReference type="ARBA" id="ARBA00023136"/>
    </source>
</evidence>
<dbReference type="PANTHER" id="PTHR42810:SF4">
    <property type="entry name" value="URIC ACID TRANSPORTER UACT"/>
    <property type="match status" value="1"/>
</dbReference>
<sequence length="433" mass="45961">MKDYIDIQERPSWGRMLPLSFQHLFAMFGSTVLVPYLLKVDPATALFMNGIGTLLYLFVCKGKIPAYLGSSFAFIAPVAGVLSAGLGYEAAKGAFVVFGLSFVILSILVRYIGTRWIDKLFPPAAMGAIVAIIGLELAPVAMSMSGLIGNQDLGMSHSQAIFISMFSLVVTLLGTVVFRGFLAVIPVLIGVVSGYILSAFMGVVDFSGVEAAPWFSLPQFYGMPVFDINAIIMIMPALFVVFAEHVGHLVVTSNIVSKDLMKEPGLQRSLLGDGLANILSGFFGATPNTTYGENIGVLAITRCFSVWVIGGAAVLAMIISFVGKVAALIHAIPVPVMGGVSILLFGIIAASGLRMLVERKVDYTNPVNMILTSVILVVGLSGAELAVGPVVLKGMGLATVVGMAMSIILLILQKTGVGNDQLKKQKYNYSQTY</sequence>
<accession>C4FSK2</accession>
<keyword evidence="10" id="KW-1185">Reference proteome</keyword>
<evidence type="ECO:0000256" key="2">
    <source>
        <dbReference type="ARBA" id="ARBA00008821"/>
    </source>
</evidence>
<feature type="transmembrane region" description="Helical" evidence="8">
    <location>
        <begin position="44"/>
        <end position="60"/>
    </location>
</feature>
<dbReference type="HOGENOM" id="CLU_017959_1_2_9"/>
<comment type="similarity">
    <text evidence="2">Belongs to the nucleobase:cation symporter-2 (NCS2) (TC 2.A.40) family.</text>
</comment>
<dbReference type="eggNOG" id="COG2233">
    <property type="taxonomic scope" value="Bacteria"/>
</dbReference>
<dbReference type="InterPro" id="IPR006042">
    <property type="entry name" value="Xan_ur_permease"/>
</dbReference>
<organism evidence="9 10">
    <name type="scientific">Veillonella dispar ATCC 17748</name>
    <dbReference type="NCBI Taxonomy" id="546273"/>
    <lineage>
        <taxon>Bacteria</taxon>
        <taxon>Bacillati</taxon>
        <taxon>Bacillota</taxon>
        <taxon>Negativicutes</taxon>
        <taxon>Veillonellales</taxon>
        <taxon>Veillonellaceae</taxon>
        <taxon>Veillonella</taxon>
    </lineage>
</organism>
<keyword evidence="4" id="KW-1003">Cell membrane</keyword>
<comment type="subcellular location">
    <subcellularLocation>
        <location evidence="1">Cell membrane</location>
        <topology evidence="1">Multi-pass membrane protein</topology>
    </subcellularLocation>
</comment>
<dbReference type="EMBL" id="ACIK02000019">
    <property type="protein sequence ID" value="EEP64830.1"/>
    <property type="molecule type" value="Genomic_DNA"/>
</dbReference>
<evidence type="ECO:0000256" key="8">
    <source>
        <dbReference type="SAM" id="Phobius"/>
    </source>
</evidence>
<feature type="transmembrane region" description="Helical" evidence="8">
    <location>
        <begin position="160"/>
        <end position="178"/>
    </location>
</feature>
<name>C4FSK2_9FIRM</name>
<comment type="caution">
    <text evidence="9">The sequence shown here is derived from an EMBL/GenBank/DDBJ whole genome shotgun (WGS) entry which is preliminary data.</text>
</comment>
<dbReference type="RefSeq" id="WP_005387818.1">
    <property type="nucleotide sequence ID" value="NZ_GG667605.1"/>
</dbReference>
<feature type="transmembrane region" description="Helical" evidence="8">
    <location>
        <begin position="369"/>
        <end position="388"/>
    </location>
</feature>
<keyword evidence="5 8" id="KW-0812">Transmembrane</keyword>
<reference evidence="9" key="1">
    <citation type="submission" date="2009-04" db="EMBL/GenBank/DDBJ databases">
        <authorList>
            <person name="Weinstock G."/>
            <person name="Sodergren E."/>
            <person name="Clifton S."/>
            <person name="Fulton L."/>
            <person name="Fulton B."/>
            <person name="Courtney L."/>
            <person name="Fronick C."/>
            <person name="Harrison M."/>
            <person name="Strong C."/>
            <person name="Farmer C."/>
            <person name="Delahaunty K."/>
            <person name="Markovic C."/>
            <person name="Hall O."/>
            <person name="Minx P."/>
            <person name="Tomlinson C."/>
            <person name="Mitreva M."/>
            <person name="Nelson J."/>
            <person name="Hou S."/>
            <person name="Wollam A."/>
            <person name="Pepin K.H."/>
            <person name="Johnson M."/>
            <person name="Bhonagiri V."/>
            <person name="Nash W.E."/>
            <person name="Warren W."/>
            <person name="Chinwalla A."/>
            <person name="Mardis E.R."/>
            <person name="Wilson R.K."/>
        </authorList>
    </citation>
    <scope>NUCLEOTIDE SEQUENCE [LARGE SCALE GENOMIC DNA]</scope>
    <source>
        <strain evidence="9">ATCC 17748</strain>
    </source>
</reference>
<dbReference type="Proteomes" id="UP000003529">
    <property type="component" value="Unassembled WGS sequence"/>
</dbReference>
<keyword evidence="7 8" id="KW-0472">Membrane</keyword>
<feature type="transmembrane region" description="Helical" evidence="8">
    <location>
        <begin position="304"/>
        <end position="330"/>
    </location>
</feature>
<evidence type="ECO:0000256" key="5">
    <source>
        <dbReference type="ARBA" id="ARBA00022692"/>
    </source>
</evidence>
<feature type="transmembrane region" description="Helical" evidence="8">
    <location>
        <begin position="21"/>
        <end position="38"/>
    </location>
</feature>
<gene>
    <name evidence="9" type="ORF">VEIDISOL_01892</name>
</gene>
<dbReference type="NCBIfam" id="NF007995">
    <property type="entry name" value="PRK10720.1"/>
    <property type="match status" value="1"/>
</dbReference>
<dbReference type="AlphaFoldDB" id="C4FSK2"/>
<feature type="transmembrane region" description="Helical" evidence="8">
    <location>
        <begin position="336"/>
        <end position="357"/>
    </location>
</feature>
<keyword evidence="3" id="KW-0813">Transport</keyword>